<dbReference type="PROSITE" id="PS51782">
    <property type="entry name" value="LYSM"/>
    <property type="match status" value="1"/>
</dbReference>
<feature type="compositionally biased region" description="Polar residues" evidence="1">
    <location>
        <begin position="90"/>
        <end position="114"/>
    </location>
</feature>
<dbReference type="WBParaSite" id="TTAC_0000171101-mRNA-1">
    <property type="protein sequence ID" value="TTAC_0000171101-mRNA-1"/>
    <property type="gene ID" value="TTAC_0000171101"/>
</dbReference>
<dbReference type="SUPFAM" id="SSF54106">
    <property type="entry name" value="LysM domain"/>
    <property type="match status" value="1"/>
</dbReference>
<dbReference type="Gene3D" id="3.10.350.10">
    <property type="entry name" value="LysM domain"/>
    <property type="match status" value="1"/>
</dbReference>
<feature type="domain" description="LysM" evidence="2">
    <location>
        <begin position="33"/>
        <end position="79"/>
    </location>
</feature>
<evidence type="ECO:0000313" key="5">
    <source>
        <dbReference type="WBParaSite" id="TTAC_0000171101-mRNA-1"/>
    </source>
</evidence>
<evidence type="ECO:0000313" key="3">
    <source>
        <dbReference type="EMBL" id="VDM18412.1"/>
    </source>
</evidence>
<dbReference type="Proteomes" id="UP000274429">
    <property type="component" value="Unassembled WGS sequence"/>
</dbReference>
<organism evidence="5">
    <name type="scientific">Hydatigena taeniaeformis</name>
    <name type="common">Feline tapeworm</name>
    <name type="synonym">Taenia taeniaeformis</name>
    <dbReference type="NCBI Taxonomy" id="6205"/>
    <lineage>
        <taxon>Eukaryota</taxon>
        <taxon>Metazoa</taxon>
        <taxon>Spiralia</taxon>
        <taxon>Lophotrochozoa</taxon>
        <taxon>Platyhelminthes</taxon>
        <taxon>Cestoda</taxon>
        <taxon>Eucestoda</taxon>
        <taxon>Cyclophyllidea</taxon>
        <taxon>Taeniidae</taxon>
        <taxon>Hydatigera</taxon>
    </lineage>
</organism>
<reference evidence="5" key="1">
    <citation type="submission" date="2017-02" db="UniProtKB">
        <authorList>
            <consortium name="WormBaseParasite"/>
        </authorList>
    </citation>
    <scope>IDENTIFICATION</scope>
</reference>
<keyword evidence="4" id="KW-1185">Reference proteome</keyword>
<evidence type="ECO:0000256" key="1">
    <source>
        <dbReference type="SAM" id="MobiDB-lite"/>
    </source>
</evidence>
<dbReference type="OrthoDB" id="6264692at2759"/>
<feature type="region of interest" description="Disordered" evidence="1">
    <location>
        <begin position="90"/>
        <end position="122"/>
    </location>
</feature>
<dbReference type="STRING" id="6205.A0A0R3WLS3"/>
<reference evidence="3 4" key="2">
    <citation type="submission" date="2018-11" db="EMBL/GenBank/DDBJ databases">
        <authorList>
            <consortium name="Pathogen Informatics"/>
        </authorList>
    </citation>
    <scope>NUCLEOTIDE SEQUENCE [LARGE SCALE GENOMIC DNA]</scope>
</reference>
<gene>
    <name evidence="3" type="ORF">TTAC_LOCUS1698</name>
</gene>
<dbReference type="AlphaFoldDB" id="A0A0R3WLS3"/>
<dbReference type="InterPro" id="IPR036779">
    <property type="entry name" value="LysM_dom_sf"/>
</dbReference>
<dbReference type="SMART" id="SM00257">
    <property type="entry name" value="LysM"/>
    <property type="match status" value="1"/>
</dbReference>
<dbReference type="InterPro" id="IPR018392">
    <property type="entry name" value="LysM"/>
</dbReference>
<dbReference type="CDD" id="cd00118">
    <property type="entry name" value="LysM"/>
    <property type="match status" value="1"/>
</dbReference>
<name>A0A0R3WLS3_HYDTA</name>
<proteinExistence type="predicted"/>
<evidence type="ECO:0000313" key="4">
    <source>
        <dbReference type="Proteomes" id="UP000274429"/>
    </source>
</evidence>
<dbReference type="Pfam" id="PF01476">
    <property type="entry name" value="LysM"/>
    <property type="match status" value="1"/>
</dbReference>
<accession>A0A0R3WLS3</accession>
<sequence length="154" mass="16573">MTEETWILQQCSRPKCYGTLCGNPDSESNQSFVTYVVDASDTLTSIAVKNDVSVGQLKFLNRMLLSGDKFIIPGTVLRLPVVRKSTINRTPLHSASENSAGLTTQVSNDHSTSDGGPDVTDHQSLLMVNPLVQTITSSSNSLCNDHSFPSADAV</sequence>
<protein>
    <submittedName>
        <fullName evidence="5">LysM domain-containing protein</fullName>
    </submittedName>
</protein>
<dbReference type="EMBL" id="UYWX01000454">
    <property type="protein sequence ID" value="VDM18412.1"/>
    <property type="molecule type" value="Genomic_DNA"/>
</dbReference>
<evidence type="ECO:0000259" key="2">
    <source>
        <dbReference type="PROSITE" id="PS51782"/>
    </source>
</evidence>